<evidence type="ECO:0008006" key="3">
    <source>
        <dbReference type="Google" id="ProtNLM"/>
    </source>
</evidence>
<dbReference type="PROSITE" id="PS51318">
    <property type="entry name" value="TAT"/>
    <property type="match status" value="1"/>
</dbReference>
<protein>
    <recommendedName>
        <fullName evidence="3">DUF1552 domain-containing protein</fullName>
    </recommendedName>
</protein>
<accession>A0A6P2D1L8</accession>
<organism evidence="1 2">
    <name type="scientific">Gemmata massiliana</name>
    <dbReference type="NCBI Taxonomy" id="1210884"/>
    <lineage>
        <taxon>Bacteria</taxon>
        <taxon>Pseudomonadati</taxon>
        <taxon>Planctomycetota</taxon>
        <taxon>Planctomycetia</taxon>
        <taxon>Gemmatales</taxon>
        <taxon>Gemmataceae</taxon>
        <taxon>Gemmata</taxon>
    </lineage>
</organism>
<gene>
    <name evidence="1" type="ORF">SOIL9_32380</name>
</gene>
<dbReference type="Proteomes" id="UP000464178">
    <property type="component" value="Chromosome"/>
</dbReference>
<evidence type="ECO:0000313" key="1">
    <source>
        <dbReference type="EMBL" id="VTR94476.1"/>
    </source>
</evidence>
<evidence type="ECO:0000313" key="2">
    <source>
        <dbReference type="Proteomes" id="UP000464178"/>
    </source>
</evidence>
<dbReference type="RefSeq" id="WP_162669009.1">
    <property type="nucleotide sequence ID" value="NZ_LR593886.1"/>
</dbReference>
<dbReference type="AlphaFoldDB" id="A0A6P2D1L8"/>
<proteinExistence type="predicted"/>
<sequence>MTTRLLSRRTVLRGTGTVVALPLLESLLPRGMGAEKAATAPRRMAFIYSPNGAVMPHWTPKKEGSDFELPTCLEPMADHRKDMLVFSGLTCDKARANGDGAGDHARASGAFLTGAQAKKTAGANFKAGLSADQHAAQKLGDRTRLPSLELAVEKYRGAGNCDSGYSCVYEHTMSWRDATTPVPPEVNPRAVFDRLFADKPNDPETVARNELRASVLDAVLDDARDLDRRLGGSDKKKLDQYLSSVRELEKRVARAEPLSPTVLPDDVSRPAGVPADLTDHIRLLYDLMVLAFQTDTTRVCTFMLGREGSEQKYRMIGVNEGHHTISHHMNKKDNLDKLKLINGYLVTQFAYFTSKLKEVKEGNGTLLDNCMIAYGSAIADPNQHAHHDLPLLLVGRGGGTIRTGRHVRYKSDTPLNNLWLAMLDRFGAPAKQLGDSTGVLDGLA</sequence>
<dbReference type="InterPro" id="IPR006311">
    <property type="entry name" value="TAT_signal"/>
</dbReference>
<dbReference type="EMBL" id="LR593886">
    <property type="protein sequence ID" value="VTR94476.1"/>
    <property type="molecule type" value="Genomic_DNA"/>
</dbReference>
<reference evidence="1 2" key="1">
    <citation type="submission" date="2019-05" db="EMBL/GenBank/DDBJ databases">
        <authorList>
            <consortium name="Science for Life Laboratories"/>
        </authorList>
    </citation>
    <scope>NUCLEOTIDE SEQUENCE [LARGE SCALE GENOMIC DNA]</scope>
    <source>
        <strain evidence="1">Soil9</strain>
    </source>
</reference>
<dbReference type="Pfam" id="PF07586">
    <property type="entry name" value="HXXSHH"/>
    <property type="match status" value="1"/>
</dbReference>
<name>A0A6P2D1L8_9BACT</name>
<keyword evidence="2" id="KW-1185">Reference proteome</keyword>
<dbReference type="InterPro" id="IPR011447">
    <property type="entry name" value="DUF1552"/>
</dbReference>
<dbReference type="KEGG" id="gms:SOIL9_32380"/>